<dbReference type="InterPro" id="IPR006860">
    <property type="entry name" value="FecR"/>
</dbReference>
<comment type="caution">
    <text evidence="4">The sequence shown here is derived from an EMBL/GenBank/DDBJ whole genome shotgun (WGS) entry which is preliminary data.</text>
</comment>
<evidence type="ECO:0000313" key="5">
    <source>
        <dbReference type="Proteomes" id="UP001549749"/>
    </source>
</evidence>
<dbReference type="Pfam" id="PF16344">
    <property type="entry name" value="FecR_C"/>
    <property type="match status" value="1"/>
</dbReference>
<evidence type="ECO:0000256" key="1">
    <source>
        <dbReference type="SAM" id="Phobius"/>
    </source>
</evidence>
<feature type="domain" description="Protein FecR C-terminal" evidence="3">
    <location>
        <begin position="251"/>
        <end position="318"/>
    </location>
</feature>
<evidence type="ECO:0000259" key="3">
    <source>
        <dbReference type="Pfam" id="PF16344"/>
    </source>
</evidence>
<keyword evidence="1" id="KW-1133">Transmembrane helix</keyword>
<dbReference type="Pfam" id="PF04773">
    <property type="entry name" value="FecR"/>
    <property type="match status" value="1"/>
</dbReference>
<proteinExistence type="predicted"/>
<name>A0ABV2T5T3_9BACT</name>
<reference evidence="4 5" key="1">
    <citation type="submission" date="2024-06" db="EMBL/GenBank/DDBJ databases">
        <title>Chitinophaga defluvii sp. nov., isolated from municipal sewage.</title>
        <authorList>
            <person name="Zhang L."/>
        </authorList>
    </citation>
    <scope>NUCLEOTIDE SEQUENCE [LARGE SCALE GENOMIC DNA]</scope>
    <source>
        <strain evidence="4 5">H8</strain>
    </source>
</reference>
<keyword evidence="1" id="KW-0812">Transmembrane</keyword>
<feature type="transmembrane region" description="Helical" evidence="1">
    <location>
        <begin position="74"/>
        <end position="95"/>
    </location>
</feature>
<organism evidence="4 5">
    <name type="scientific">Chitinophaga defluvii</name>
    <dbReference type="NCBI Taxonomy" id="3163343"/>
    <lineage>
        <taxon>Bacteria</taxon>
        <taxon>Pseudomonadati</taxon>
        <taxon>Bacteroidota</taxon>
        <taxon>Chitinophagia</taxon>
        <taxon>Chitinophagales</taxon>
        <taxon>Chitinophagaceae</taxon>
        <taxon>Chitinophaga</taxon>
    </lineage>
</organism>
<sequence length="324" mass="37043">MLNHRYIQYLLQKQLQEELTAEEEQLLDSWYNSLDDMPETDLSVATRQEMKQQSWEQLVKGHVAGTPNSWRKRWFNWSMGVAAAGLLFLGGTYWVKKAATPATQEQTPKWVVLECPPGKRLKMTMPDGSTIWLNSGSRLEYDSNFTDRRHFKLFNGEVFFDVAKDAAHPFTVQTSKLSIKVLGTAFNVAAYEQLALEKITVASGSVQVQDAASCNVVLHPDEQIVYNRNDQQFLTQNVTAGQTDSWRNGDIYLTNVSLEELAIKLEHVYGYTFVFSNDLLKHCINSLHFNEKEPIQKVLDLLKLINKIQYEIHGKEIHLLGRGC</sequence>
<dbReference type="RefSeq" id="WP_354661022.1">
    <property type="nucleotide sequence ID" value="NZ_JBEXAC010000001.1"/>
</dbReference>
<evidence type="ECO:0000259" key="2">
    <source>
        <dbReference type="Pfam" id="PF04773"/>
    </source>
</evidence>
<dbReference type="PIRSF" id="PIRSF018266">
    <property type="entry name" value="FecR"/>
    <property type="match status" value="1"/>
</dbReference>
<keyword evidence="1" id="KW-0472">Membrane</keyword>
<dbReference type="EMBL" id="JBEXAC010000001">
    <property type="protein sequence ID" value="MET6998387.1"/>
    <property type="molecule type" value="Genomic_DNA"/>
</dbReference>
<dbReference type="Proteomes" id="UP001549749">
    <property type="component" value="Unassembled WGS sequence"/>
</dbReference>
<keyword evidence="5" id="KW-1185">Reference proteome</keyword>
<dbReference type="PANTHER" id="PTHR30273:SF2">
    <property type="entry name" value="PROTEIN FECR"/>
    <property type="match status" value="1"/>
</dbReference>
<protein>
    <submittedName>
        <fullName evidence="4">FecR domain-containing protein</fullName>
    </submittedName>
</protein>
<dbReference type="Gene3D" id="3.55.50.30">
    <property type="match status" value="1"/>
</dbReference>
<feature type="domain" description="FecR protein" evidence="2">
    <location>
        <begin position="115"/>
        <end position="206"/>
    </location>
</feature>
<gene>
    <name evidence="4" type="ORF">ABR189_13450</name>
</gene>
<dbReference type="InterPro" id="IPR032508">
    <property type="entry name" value="FecR_C"/>
</dbReference>
<evidence type="ECO:0000313" key="4">
    <source>
        <dbReference type="EMBL" id="MET6998387.1"/>
    </source>
</evidence>
<dbReference type="PANTHER" id="PTHR30273">
    <property type="entry name" value="PERIPLASMIC SIGNAL SENSOR AND SIGMA FACTOR ACTIVATOR FECR-RELATED"/>
    <property type="match status" value="1"/>
</dbReference>
<accession>A0ABV2T5T3</accession>
<dbReference type="InterPro" id="IPR012373">
    <property type="entry name" value="Ferrdict_sens_TM"/>
</dbReference>
<dbReference type="Gene3D" id="2.60.120.1440">
    <property type="match status" value="1"/>
</dbReference>